<organism evidence="6">
    <name type="scientific">Lepeophtheirus salmonis</name>
    <name type="common">Salmon louse</name>
    <name type="synonym">Caligus salmonis</name>
    <dbReference type="NCBI Taxonomy" id="72036"/>
    <lineage>
        <taxon>Eukaryota</taxon>
        <taxon>Metazoa</taxon>
        <taxon>Ecdysozoa</taxon>
        <taxon>Arthropoda</taxon>
        <taxon>Crustacea</taxon>
        <taxon>Multicrustacea</taxon>
        <taxon>Hexanauplia</taxon>
        <taxon>Copepoda</taxon>
        <taxon>Siphonostomatoida</taxon>
        <taxon>Caligidae</taxon>
        <taxon>Lepeophtheirus</taxon>
    </lineage>
</organism>
<dbReference type="GO" id="GO:0005634">
    <property type="term" value="C:nucleus"/>
    <property type="evidence" value="ECO:0007669"/>
    <property type="project" value="UniProtKB-SubCell"/>
</dbReference>
<evidence type="ECO:0000313" key="6">
    <source>
        <dbReference type="EMBL" id="CDW32040.1"/>
    </source>
</evidence>
<feature type="region of interest" description="Disordered" evidence="5">
    <location>
        <begin position="139"/>
        <end position="168"/>
    </location>
</feature>
<evidence type="ECO:0000256" key="5">
    <source>
        <dbReference type="SAM" id="MobiDB-lite"/>
    </source>
</evidence>
<dbReference type="PANTHER" id="PTHR13489">
    <property type="entry name" value="MINI-CHROMOSOME MAINTENANCE COMPLEX-BINDING PROTEIN"/>
    <property type="match status" value="1"/>
</dbReference>
<sequence>MWSSSSDRSLFSTSLASHIVSTMPSSSSQSILNSVQSLKGLSESEIQAFWSCKIEGESRVPHITEGDVKPGKLVRFRGMIQDSLETELYPEDYRYQDSYDGQEDFEENPVLKERWIYYIVSIPGETNWVQQSSKTILDSIPSSSTQNQRFKRPLDSDEDTLNDVPMESKPITTTENKKAKLTHVATEPSSWGLNLPIPSQPGASSVIAKIYGDASPDLVLNEPIDLFGIIAMSEEEDIQSSDENIQVRVPPPSIVPRIHVLLYKKLTHINPLLPLSLKYPTCELDMGGVREEVVSVFSNLLFGDRLSAEYLICHLASRVYGRNDVHSLGKYSLNLINVPLHGDYVSRFASVLSNILSCCHYLPLTIQNLNSFTFIPRKDYNANRLISGILQLCAGTHLILDETQLDSGKLTSDGLKNLTALGNLITWQKVEYNFSYYQMEFSADVPCLILSEGRSMLPSDVLIPLKPNHSTSYSVIDEKFKNIQDNIFADEKILNKFRKFLTITQNCPYDITDEVQKSIQDDFVVERKNNPNYSAEDLSNRLLLARFVSLTYGNTTLTPEVWNRVKAMEFERQERTSALPSRQASAIGQSGIPAKL</sequence>
<reference evidence="6" key="1">
    <citation type="submission" date="2014-05" db="EMBL/GenBank/DDBJ databases">
        <authorList>
            <person name="Chronopoulou M."/>
        </authorList>
    </citation>
    <scope>NUCLEOTIDE SEQUENCE</scope>
    <source>
        <tissue evidence="6">Whole organism</tissue>
    </source>
</reference>
<evidence type="ECO:0000256" key="2">
    <source>
        <dbReference type="ARBA" id="ARBA00007925"/>
    </source>
</evidence>
<evidence type="ECO:0000256" key="3">
    <source>
        <dbReference type="ARBA" id="ARBA00015405"/>
    </source>
</evidence>
<comment type="similarity">
    <text evidence="2">Belongs to the MCMBP family.</text>
</comment>
<comment type="subcellular location">
    <subcellularLocation>
        <location evidence="1">Nucleus</location>
    </subcellularLocation>
</comment>
<keyword evidence="4" id="KW-0539">Nucleus</keyword>
<feature type="region of interest" description="Disordered" evidence="5">
    <location>
        <begin position="574"/>
        <end position="596"/>
    </location>
</feature>
<dbReference type="InterPro" id="IPR019140">
    <property type="entry name" value="MCM_complex-bd"/>
</dbReference>
<dbReference type="GO" id="GO:0006261">
    <property type="term" value="P:DNA-templated DNA replication"/>
    <property type="evidence" value="ECO:0007669"/>
    <property type="project" value="TreeGrafter"/>
</dbReference>
<evidence type="ECO:0000256" key="1">
    <source>
        <dbReference type="ARBA" id="ARBA00004123"/>
    </source>
</evidence>
<evidence type="ECO:0000256" key="4">
    <source>
        <dbReference type="ARBA" id="ARBA00023242"/>
    </source>
</evidence>
<dbReference type="GO" id="GO:0003682">
    <property type="term" value="F:chromatin binding"/>
    <property type="evidence" value="ECO:0007669"/>
    <property type="project" value="TreeGrafter"/>
</dbReference>
<proteinExistence type="inferred from homology"/>
<dbReference type="PANTHER" id="PTHR13489:SF0">
    <property type="entry name" value="MINI-CHROMOSOME MAINTENANCE COMPLEX-BINDING PROTEIN"/>
    <property type="match status" value="1"/>
</dbReference>
<feature type="compositionally biased region" description="Polar residues" evidence="5">
    <location>
        <begin position="576"/>
        <end position="588"/>
    </location>
</feature>
<dbReference type="EMBL" id="HACA01014679">
    <property type="protein sequence ID" value="CDW32040.1"/>
    <property type="molecule type" value="Transcribed_RNA"/>
</dbReference>
<name>A0A0K2U1T2_LEPSM</name>
<protein>
    <recommendedName>
        <fullName evidence="3">Mini-chromosome maintenance complex-binding protein</fullName>
    </recommendedName>
</protein>
<accession>A0A0K2U1T2</accession>
<dbReference type="AlphaFoldDB" id="A0A0K2U1T2"/>
<feature type="compositionally biased region" description="Polar residues" evidence="5">
    <location>
        <begin position="139"/>
        <end position="148"/>
    </location>
</feature>
<dbReference type="OrthoDB" id="329666at2759"/>
<dbReference type="Pfam" id="PF09739">
    <property type="entry name" value="MCM_bind"/>
    <property type="match status" value="1"/>
</dbReference>